<evidence type="ECO:0000256" key="1">
    <source>
        <dbReference type="ARBA" id="ARBA00009861"/>
    </source>
</evidence>
<sequence length="448" mass="50067">MGSPATCTQSLVNITSRKIIRPSSPTPHHQRTLNLSLLDQIFPPTLYPAIIYFYSSDHFPSNDVSESLQRSLSKALVQFYPLAGRLNGPASVDCNDEGAYFLEAQVNCQLLDLLKLPEHSLLNNLIPEFDPQTAHSALGSAVLLVQMSRFNCGGIALAVSLSHKIADGTSYQIFVRAWADIHRDHEYESQLMVPQFNGASLLPAKDYFVNNLGLPKWLPEYQGLTTRRFVFDVTKIANLKAKIGGTNVQLVSAIILKSARAASYQSKPETSSTTTVLSQAVSFRRSMGSVVGENAMGNWFWPVQVVFKPNEMELHELVANMRRDITDFYNEKAGKFKGEDGFLVMSELFRERGELYRNTKGCISVYRATSLCKLPVYEVDFGWGKPTWVTGQSNQKNVFVLFDTKRGDGIEAWVTLDEEDMAIFETDKELLSFASLNPSASVNHHSRM</sequence>
<comment type="caution">
    <text evidence="4">The sequence shown here is derived from an EMBL/GenBank/DDBJ whole genome shotgun (WGS) entry which is preliminary data.</text>
</comment>
<reference evidence="4 5" key="1">
    <citation type="journal article" date="2018" name="Nat. Genet.">
        <title>The Rosa genome provides new insights in the design of modern roses.</title>
        <authorList>
            <person name="Bendahmane M."/>
        </authorList>
    </citation>
    <scope>NUCLEOTIDE SEQUENCE [LARGE SCALE GENOMIC DNA]</scope>
    <source>
        <strain evidence="5">cv. Old Blush</strain>
    </source>
</reference>
<dbReference type="InterPro" id="IPR023213">
    <property type="entry name" value="CAT-like_dom_sf"/>
</dbReference>
<gene>
    <name evidence="4" type="ORF">RchiOBHm_Chr1g0325581</name>
</gene>
<dbReference type="AlphaFoldDB" id="A0A2P6SA41"/>
<dbReference type="Gene3D" id="3.30.559.10">
    <property type="entry name" value="Chloramphenicol acetyltransferase-like domain"/>
    <property type="match status" value="2"/>
</dbReference>
<evidence type="ECO:0000313" key="4">
    <source>
        <dbReference type="EMBL" id="PRQ55529.1"/>
    </source>
</evidence>
<organism evidence="4 5">
    <name type="scientific">Rosa chinensis</name>
    <name type="common">China rose</name>
    <dbReference type="NCBI Taxonomy" id="74649"/>
    <lineage>
        <taxon>Eukaryota</taxon>
        <taxon>Viridiplantae</taxon>
        <taxon>Streptophyta</taxon>
        <taxon>Embryophyta</taxon>
        <taxon>Tracheophyta</taxon>
        <taxon>Spermatophyta</taxon>
        <taxon>Magnoliopsida</taxon>
        <taxon>eudicotyledons</taxon>
        <taxon>Gunneridae</taxon>
        <taxon>Pentapetalae</taxon>
        <taxon>rosids</taxon>
        <taxon>fabids</taxon>
        <taxon>Rosales</taxon>
        <taxon>Rosaceae</taxon>
        <taxon>Rosoideae</taxon>
        <taxon>Rosoideae incertae sedis</taxon>
        <taxon>Rosa</taxon>
    </lineage>
</organism>
<protein>
    <submittedName>
        <fullName evidence="4">Putative salutaridinol 7-O-acetyltransferase</fullName>
        <ecNumber evidence="4">2.3.1.150</ecNumber>
    </submittedName>
</protein>
<dbReference type="Proteomes" id="UP000238479">
    <property type="component" value="Chromosome 1"/>
</dbReference>
<dbReference type="GO" id="GO:0047180">
    <property type="term" value="F:salutaridinol 7-O-acetyltransferase activity"/>
    <property type="evidence" value="ECO:0007669"/>
    <property type="project" value="UniProtKB-EC"/>
</dbReference>
<name>A0A2P6SA41_ROSCH</name>
<dbReference type="EC" id="2.3.1.150" evidence="4"/>
<dbReference type="EMBL" id="PDCK01000039">
    <property type="protein sequence ID" value="PRQ55529.1"/>
    <property type="molecule type" value="Genomic_DNA"/>
</dbReference>
<evidence type="ECO:0000256" key="2">
    <source>
        <dbReference type="ARBA" id="ARBA00022679"/>
    </source>
</evidence>
<keyword evidence="2 4" id="KW-0808">Transferase</keyword>
<dbReference type="PANTHER" id="PTHR31623:SF128">
    <property type="entry name" value="SALUTARIDINOL 7-O-ACETYLTRANSFERASE-LIKE"/>
    <property type="match status" value="1"/>
</dbReference>
<keyword evidence="3 4" id="KW-0012">Acyltransferase</keyword>
<evidence type="ECO:0000256" key="3">
    <source>
        <dbReference type="ARBA" id="ARBA00023315"/>
    </source>
</evidence>
<keyword evidence="5" id="KW-1185">Reference proteome</keyword>
<dbReference type="Gramene" id="PRQ55529">
    <property type="protein sequence ID" value="PRQ55529"/>
    <property type="gene ID" value="RchiOBHm_Chr1g0325581"/>
</dbReference>
<dbReference type="Pfam" id="PF02458">
    <property type="entry name" value="Transferase"/>
    <property type="match status" value="1"/>
</dbReference>
<evidence type="ECO:0000313" key="5">
    <source>
        <dbReference type="Proteomes" id="UP000238479"/>
    </source>
</evidence>
<accession>A0A2P6SA41</accession>
<dbReference type="OrthoDB" id="671439at2759"/>
<comment type="similarity">
    <text evidence="1">Belongs to the plant acyltransferase family.</text>
</comment>
<dbReference type="PANTHER" id="PTHR31623">
    <property type="entry name" value="F21J9.9"/>
    <property type="match status" value="1"/>
</dbReference>
<proteinExistence type="inferred from homology"/>